<dbReference type="InterPro" id="IPR036691">
    <property type="entry name" value="Endo/exonu/phosph_ase_sf"/>
</dbReference>
<dbReference type="PANTHER" id="PTHR33710:SF64">
    <property type="entry name" value="ENDONUCLEASE_EXONUCLEASE_PHOSPHATASE DOMAIN-CONTAINING PROTEIN"/>
    <property type="match status" value="1"/>
</dbReference>
<keyword evidence="1" id="KW-0732">Signal</keyword>
<name>A0AAE0E0F7_9ROSI</name>
<dbReference type="Proteomes" id="UP001281410">
    <property type="component" value="Unassembled WGS sequence"/>
</dbReference>
<dbReference type="EMBL" id="JANJYJ010000007">
    <property type="protein sequence ID" value="KAK3198237.1"/>
    <property type="molecule type" value="Genomic_DNA"/>
</dbReference>
<organism evidence="2 3">
    <name type="scientific">Dipteronia sinensis</name>
    <dbReference type="NCBI Taxonomy" id="43782"/>
    <lineage>
        <taxon>Eukaryota</taxon>
        <taxon>Viridiplantae</taxon>
        <taxon>Streptophyta</taxon>
        <taxon>Embryophyta</taxon>
        <taxon>Tracheophyta</taxon>
        <taxon>Spermatophyta</taxon>
        <taxon>Magnoliopsida</taxon>
        <taxon>eudicotyledons</taxon>
        <taxon>Gunneridae</taxon>
        <taxon>Pentapetalae</taxon>
        <taxon>rosids</taxon>
        <taxon>malvids</taxon>
        <taxon>Sapindales</taxon>
        <taxon>Sapindaceae</taxon>
        <taxon>Hippocastanoideae</taxon>
        <taxon>Acereae</taxon>
        <taxon>Dipteronia</taxon>
    </lineage>
</organism>
<gene>
    <name evidence="2" type="ORF">Dsin_021652</name>
</gene>
<reference evidence="2" key="1">
    <citation type="journal article" date="2023" name="Plant J.">
        <title>Genome sequences and population genomics provide insights into the demographic history, inbreeding, and mutation load of two 'living fossil' tree species of Dipteronia.</title>
        <authorList>
            <person name="Feng Y."/>
            <person name="Comes H.P."/>
            <person name="Chen J."/>
            <person name="Zhu S."/>
            <person name="Lu R."/>
            <person name="Zhang X."/>
            <person name="Li P."/>
            <person name="Qiu J."/>
            <person name="Olsen K.M."/>
            <person name="Qiu Y."/>
        </authorList>
    </citation>
    <scope>NUCLEOTIDE SEQUENCE</scope>
    <source>
        <strain evidence="2">NBL</strain>
    </source>
</reference>
<protein>
    <recommendedName>
        <fullName evidence="4">Endonuclease/exonuclease/phosphatase domain-containing protein</fullName>
    </recommendedName>
</protein>
<dbReference type="AlphaFoldDB" id="A0AAE0E0F7"/>
<evidence type="ECO:0000313" key="3">
    <source>
        <dbReference type="Proteomes" id="UP001281410"/>
    </source>
</evidence>
<accession>A0AAE0E0F7</accession>
<sequence length="324" mass="36883">MAWRMGVYLFMVSPSLVFQFDDAPAGPINATSLSLKSPKLPINEESDMAHLSSAIVGVSRNPKTIAVESQSSDYELLSTILDKKGITLCMELSREISQATVPAQEDEDELVSVSQDAFPGAWCMGGDFNAVLNPSERRSGECYMGSIRSFNEFVVKSKVIDIPMQSSLFTWSNNRERVSWARLDRFLLSPIILFCYLNLMQKCLPISISDHNAIVIVKPTVDWGPTPFQIYEEDLWVKEQKLRQKSIVRWLLNGDKNSRFLFTIFHSNRRTNHISEMVFEGVTCSGPHLIKSGILVFFKDHFKNVKWFRPRINSINFNRLSEGE</sequence>
<evidence type="ECO:0008006" key="4">
    <source>
        <dbReference type="Google" id="ProtNLM"/>
    </source>
</evidence>
<keyword evidence="3" id="KW-1185">Reference proteome</keyword>
<dbReference type="SUPFAM" id="SSF56219">
    <property type="entry name" value="DNase I-like"/>
    <property type="match status" value="1"/>
</dbReference>
<feature type="chain" id="PRO_5042124367" description="Endonuclease/exonuclease/phosphatase domain-containing protein" evidence="1">
    <location>
        <begin position="20"/>
        <end position="324"/>
    </location>
</feature>
<dbReference type="Gene3D" id="3.60.10.10">
    <property type="entry name" value="Endonuclease/exonuclease/phosphatase"/>
    <property type="match status" value="1"/>
</dbReference>
<evidence type="ECO:0000313" key="2">
    <source>
        <dbReference type="EMBL" id="KAK3198237.1"/>
    </source>
</evidence>
<feature type="signal peptide" evidence="1">
    <location>
        <begin position="1"/>
        <end position="19"/>
    </location>
</feature>
<dbReference type="PANTHER" id="PTHR33710">
    <property type="entry name" value="BNAC02G09200D PROTEIN"/>
    <property type="match status" value="1"/>
</dbReference>
<evidence type="ECO:0000256" key="1">
    <source>
        <dbReference type="SAM" id="SignalP"/>
    </source>
</evidence>
<comment type="caution">
    <text evidence="2">The sequence shown here is derived from an EMBL/GenBank/DDBJ whole genome shotgun (WGS) entry which is preliminary data.</text>
</comment>
<proteinExistence type="predicted"/>